<dbReference type="AlphaFoldDB" id="A0A8H6IH49"/>
<dbReference type="EMBL" id="JACGCI010000002">
    <property type="protein sequence ID" value="KAF6765550.1"/>
    <property type="molecule type" value="Genomic_DNA"/>
</dbReference>
<gene>
    <name evidence="1" type="ORF">DFP72DRAFT_204840</name>
</gene>
<protein>
    <submittedName>
        <fullName evidence="1">Uncharacterized protein</fullName>
    </submittedName>
</protein>
<name>A0A8H6IH49_9AGAR</name>
<dbReference type="Proteomes" id="UP000521943">
    <property type="component" value="Unassembled WGS sequence"/>
</dbReference>
<evidence type="ECO:0000313" key="1">
    <source>
        <dbReference type="EMBL" id="KAF6765550.1"/>
    </source>
</evidence>
<keyword evidence="2" id="KW-1185">Reference proteome</keyword>
<accession>A0A8H6IH49</accession>
<comment type="caution">
    <text evidence="1">The sequence shown here is derived from an EMBL/GenBank/DDBJ whole genome shotgun (WGS) entry which is preliminary data.</text>
</comment>
<evidence type="ECO:0000313" key="2">
    <source>
        <dbReference type="Proteomes" id="UP000521943"/>
    </source>
</evidence>
<reference evidence="1 2" key="1">
    <citation type="submission" date="2020-07" db="EMBL/GenBank/DDBJ databases">
        <title>Comparative genomics of pyrophilous fungi reveals a link between fire events and developmental genes.</title>
        <authorList>
            <consortium name="DOE Joint Genome Institute"/>
            <person name="Steindorff A.S."/>
            <person name="Carver A."/>
            <person name="Calhoun S."/>
            <person name="Stillman K."/>
            <person name="Liu H."/>
            <person name="Lipzen A."/>
            <person name="Pangilinan J."/>
            <person name="Labutti K."/>
            <person name="Bruns T.D."/>
            <person name="Grigoriev I.V."/>
        </authorList>
    </citation>
    <scope>NUCLEOTIDE SEQUENCE [LARGE SCALE GENOMIC DNA]</scope>
    <source>
        <strain evidence="1 2">CBS 144469</strain>
    </source>
</reference>
<organism evidence="1 2">
    <name type="scientific">Ephemerocybe angulata</name>
    <dbReference type="NCBI Taxonomy" id="980116"/>
    <lineage>
        <taxon>Eukaryota</taxon>
        <taxon>Fungi</taxon>
        <taxon>Dikarya</taxon>
        <taxon>Basidiomycota</taxon>
        <taxon>Agaricomycotina</taxon>
        <taxon>Agaricomycetes</taxon>
        <taxon>Agaricomycetidae</taxon>
        <taxon>Agaricales</taxon>
        <taxon>Agaricineae</taxon>
        <taxon>Psathyrellaceae</taxon>
        <taxon>Ephemerocybe</taxon>
    </lineage>
</organism>
<proteinExistence type="predicted"/>
<sequence>MQEGLKTAKRAPPSSQCGMPVVVIRLPPSVRLTPSTALVRRAHGRRSRRADLVPLLPHPRPVLMQAGCDLHTRYSAPRSSFETHGHRQAHRRRRDAVGSIKLSRRRWGSRFVGCRCGCAIHSVAQYVERGATRGFNGASRGCGRCQRALGVWVWKWAAASPGSLG</sequence>